<keyword evidence="3 10" id="KW-0863">Zinc-finger</keyword>
<feature type="domain" description="Nuclear receptor" evidence="11">
    <location>
        <begin position="20"/>
        <end position="97"/>
    </location>
</feature>
<dbReference type="PANTHER" id="PTHR24083">
    <property type="entry name" value="NUCLEAR HORMONE RECEPTOR"/>
    <property type="match status" value="1"/>
</dbReference>
<keyword evidence="6 10" id="KW-0238">DNA-binding</keyword>
<keyword evidence="4 10" id="KW-0862">Zinc</keyword>
<comment type="similarity">
    <text evidence="10">Belongs to the nuclear hormone receptor family.</text>
</comment>
<keyword evidence="8 10" id="KW-0675">Receptor</keyword>
<evidence type="ECO:0000256" key="4">
    <source>
        <dbReference type="ARBA" id="ARBA00022833"/>
    </source>
</evidence>
<proteinExistence type="inferred from homology"/>
<evidence type="ECO:0000256" key="5">
    <source>
        <dbReference type="ARBA" id="ARBA00023015"/>
    </source>
</evidence>
<evidence type="ECO:0000256" key="6">
    <source>
        <dbReference type="ARBA" id="ARBA00023125"/>
    </source>
</evidence>
<feature type="domain" description="NR LBD" evidence="12">
    <location>
        <begin position="139"/>
        <end position="381"/>
    </location>
</feature>
<evidence type="ECO:0000256" key="9">
    <source>
        <dbReference type="ARBA" id="ARBA00023242"/>
    </source>
</evidence>
<accession>A0ABM1M033</accession>
<keyword evidence="5 10" id="KW-0805">Transcription regulation</keyword>
<dbReference type="SUPFAM" id="SSF48508">
    <property type="entry name" value="Nuclear receptor ligand-binding domain"/>
    <property type="match status" value="1"/>
</dbReference>
<dbReference type="Gene3D" id="3.30.50.10">
    <property type="entry name" value="Erythroid Transcription Factor GATA-1, subunit A"/>
    <property type="match status" value="1"/>
</dbReference>
<dbReference type="GeneID" id="108556364"/>
<protein>
    <submittedName>
        <fullName evidence="14">Nuclear receptor subfamily 2 group E member 1-like</fullName>
    </submittedName>
</protein>
<dbReference type="SMART" id="SM00430">
    <property type="entry name" value="HOLI"/>
    <property type="match status" value="1"/>
</dbReference>
<organism evidence="13 14">
    <name type="scientific">Nicrophorus vespilloides</name>
    <name type="common">Boreal carrion beetle</name>
    <dbReference type="NCBI Taxonomy" id="110193"/>
    <lineage>
        <taxon>Eukaryota</taxon>
        <taxon>Metazoa</taxon>
        <taxon>Ecdysozoa</taxon>
        <taxon>Arthropoda</taxon>
        <taxon>Hexapoda</taxon>
        <taxon>Insecta</taxon>
        <taxon>Pterygota</taxon>
        <taxon>Neoptera</taxon>
        <taxon>Endopterygota</taxon>
        <taxon>Coleoptera</taxon>
        <taxon>Polyphaga</taxon>
        <taxon>Staphyliniformia</taxon>
        <taxon>Silphidae</taxon>
        <taxon>Nicrophorinae</taxon>
        <taxon>Nicrophorus</taxon>
    </lineage>
</organism>
<dbReference type="Gene3D" id="1.10.565.10">
    <property type="entry name" value="Retinoid X Receptor"/>
    <property type="match status" value="1"/>
</dbReference>
<dbReference type="InterPro" id="IPR050274">
    <property type="entry name" value="Nuclear_hormone_rcpt_NR2"/>
</dbReference>
<dbReference type="SUPFAM" id="SSF57716">
    <property type="entry name" value="Glucocorticoid receptor-like (DNA-binding domain)"/>
    <property type="match status" value="1"/>
</dbReference>
<keyword evidence="2 10" id="KW-0479">Metal-binding</keyword>
<dbReference type="PRINTS" id="PR00398">
    <property type="entry name" value="STRDHORMONER"/>
</dbReference>
<dbReference type="PROSITE" id="PS00031">
    <property type="entry name" value="NUCLEAR_REC_DBD_1"/>
    <property type="match status" value="1"/>
</dbReference>
<dbReference type="PROSITE" id="PS51030">
    <property type="entry name" value="NUCLEAR_REC_DBD_2"/>
    <property type="match status" value="1"/>
</dbReference>
<dbReference type="RefSeq" id="XP_017767933.1">
    <property type="nucleotide sequence ID" value="XM_017912444.1"/>
</dbReference>
<dbReference type="InterPro" id="IPR001723">
    <property type="entry name" value="Nuclear_hrmn_rcpt"/>
</dbReference>
<evidence type="ECO:0000259" key="11">
    <source>
        <dbReference type="PROSITE" id="PS51030"/>
    </source>
</evidence>
<evidence type="ECO:0000259" key="12">
    <source>
        <dbReference type="PROSITE" id="PS51843"/>
    </source>
</evidence>
<keyword evidence="7 10" id="KW-0804">Transcription</keyword>
<evidence type="ECO:0000256" key="1">
    <source>
        <dbReference type="ARBA" id="ARBA00004123"/>
    </source>
</evidence>
<evidence type="ECO:0000256" key="7">
    <source>
        <dbReference type="ARBA" id="ARBA00023163"/>
    </source>
</evidence>
<evidence type="ECO:0000256" key="2">
    <source>
        <dbReference type="ARBA" id="ARBA00022723"/>
    </source>
</evidence>
<evidence type="ECO:0000313" key="14">
    <source>
        <dbReference type="RefSeq" id="XP_017767933.1"/>
    </source>
</evidence>
<dbReference type="PROSITE" id="PS51843">
    <property type="entry name" value="NR_LBD"/>
    <property type="match status" value="1"/>
</dbReference>
<dbReference type="Proteomes" id="UP000695000">
    <property type="component" value="Unplaced"/>
</dbReference>
<sequence length="381" mass="43555">MMSPNDEIEKRSTPSSRILDIPCKVCGDYSSGKHYNIFACDGCAGFFKRSIRRNRHYACKAKEVNMCIIDKTRRNQCRACRLAKCQKVGMNRDAVQHERGPRNSTIRRQIHFVDSRDSLMHGSQIPPMPIPMITPPLNPVSAPLHFGASASFICNPIFAGRIQHTMAPYPNIPSLPSMIQSQSTLSEQAARLLFMNVKWAKSIASFTSLPLNDQHILLENSWKEMFIVGASQYLPIDFAQLMRTLDMSERNKDETVAFLKDITNLQNSILNMIKLRLDPQEYAYLRGMCLYKTFITGKKDDDELCLTNRSQIIAMYNHTQLSFHSYVNSMHLTQNDRFTQITDLLPSMAQVEATVIEDLFFRKTIGQIPIVRIISDMYKAQ</sequence>
<reference evidence="14" key="1">
    <citation type="submission" date="2025-08" db="UniProtKB">
        <authorList>
            <consortium name="RefSeq"/>
        </authorList>
    </citation>
    <scope>IDENTIFICATION</scope>
    <source>
        <tissue evidence="14">Whole Larva</tissue>
    </source>
</reference>
<keyword evidence="13" id="KW-1185">Reference proteome</keyword>
<evidence type="ECO:0000256" key="8">
    <source>
        <dbReference type="ARBA" id="ARBA00023170"/>
    </source>
</evidence>
<dbReference type="InterPro" id="IPR001628">
    <property type="entry name" value="Znf_hrmn_rcpt"/>
</dbReference>
<dbReference type="InterPro" id="IPR013088">
    <property type="entry name" value="Znf_NHR/GATA"/>
</dbReference>
<dbReference type="Pfam" id="PF00104">
    <property type="entry name" value="Hormone_recep"/>
    <property type="match status" value="1"/>
</dbReference>
<name>A0ABM1M033_NICVS</name>
<dbReference type="PRINTS" id="PR01282">
    <property type="entry name" value="COUPTNFACTOR"/>
</dbReference>
<comment type="subcellular location">
    <subcellularLocation>
        <location evidence="1 10">Nucleus</location>
    </subcellularLocation>
</comment>
<dbReference type="Pfam" id="PF00105">
    <property type="entry name" value="zf-C4"/>
    <property type="match status" value="1"/>
</dbReference>
<gene>
    <name evidence="14" type="primary">LOC108556364</name>
</gene>
<evidence type="ECO:0000313" key="13">
    <source>
        <dbReference type="Proteomes" id="UP000695000"/>
    </source>
</evidence>
<keyword evidence="9 10" id="KW-0539">Nucleus</keyword>
<dbReference type="InterPro" id="IPR000536">
    <property type="entry name" value="Nucl_hrmn_rcpt_lig-bd"/>
</dbReference>
<evidence type="ECO:0000256" key="10">
    <source>
        <dbReference type="RuleBase" id="RU004334"/>
    </source>
</evidence>
<evidence type="ECO:0000256" key="3">
    <source>
        <dbReference type="ARBA" id="ARBA00022771"/>
    </source>
</evidence>
<dbReference type="PRINTS" id="PR00047">
    <property type="entry name" value="STROIDFINGER"/>
</dbReference>
<dbReference type="InterPro" id="IPR035500">
    <property type="entry name" value="NHR-like_dom_sf"/>
</dbReference>
<dbReference type="SMART" id="SM00399">
    <property type="entry name" value="ZnF_C4"/>
    <property type="match status" value="1"/>
</dbReference>